<dbReference type="AlphaFoldDB" id="A0ABD0LZU2"/>
<dbReference type="EMBL" id="JACVVK020000013">
    <property type="protein sequence ID" value="KAK7504771.1"/>
    <property type="molecule type" value="Genomic_DNA"/>
</dbReference>
<comment type="caution">
    <text evidence="1">The sequence shown here is derived from an EMBL/GenBank/DDBJ whole genome shotgun (WGS) entry which is preliminary data.</text>
</comment>
<reference evidence="1 2" key="1">
    <citation type="journal article" date="2023" name="Sci. Data">
        <title>Genome assembly of the Korean intertidal mud-creeper Batillaria attramentaria.</title>
        <authorList>
            <person name="Patra A.K."/>
            <person name="Ho P.T."/>
            <person name="Jun S."/>
            <person name="Lee S.J."/>
            <person name="Kim Y."/>
            <person name="Won Y.J."/>
        </authorList>
    </citation>
    <scope>NUCLEOTIDE SEQUENCE [LARGE SCALE GENOMIC DNA]</scope>
    <source>
        <strain evidence="1">Wonlab-2016</strain>
    </source>
</reference>
<protein>
    <submittedName>
        <fullName evidence="1">Uncharacterized protein</fullName>
    </submittedName>
</protein>
<gene>
    <name evidence="1" type="ORF">BaRGS_00003799</name>
</gene>
<evidence type="ECO:0000313" key="1">
    <source>
        <dbReference type="EMBL" id="KAK7504771.1"/>
    </source>
</evidence>
<dbReference type="Proteomes" id="UP001519460">
    <property type="component" value="Unassembled WGS sequence"/>
</dbReference>
<sequence length="90" mass="10046">MAKGESAMMHLHTIRATQSTHVAPTHYVQNVFRHSPVKFSLEALHKQSRKCLRQSEQTSGGQMKRREEILPCLCGLGESSVFLATCPPPD</sequence>
<organism evidence="1 2">
    <name type="scientific">Batillaria attramentaria</name>
    <dbReference type="NCBI Taxonomy" id="370345"/>
    <lineage>
        <taxon>Eukaryota</taxon>
        <taxon>Metazoa</taxon>
        <taxon>Spiralia</taxon>
        <taxon>Lophotrochozoa</taxon>
        <taxon>Mollusca</taxon>
        <taxon>Gastropoda</taxon>
        <taxon>Caenogastropoda</taxon>
        <taxon>Sorbeoconcha</taxon>
        <taxon>Cerithioidea</taxon>
        <taxon>Batillariidae</taxon>
        <taxon>Batillaria</taxon>
    </lineage>
</organism>
<accession>A0ABD0LZU2</accession>
<name>A0ABD0LZU2_9CAEN</name>
<keyword evidence="2" id="KW-1185">Reference proteome</keyword>
<proteinExistence type="predicted"/>
<evidence type="ECO:0000313" key="2">
    <source>
        <dbReference type="Proteomes" id="UP001519460"/>
    </source>
</evidence>